<proteinExistence type="predicted"/>
<dbReference type="Proteomes" id="UP000016660">
    <property type="component" value="Unassembled WGS sequence"/>
</dbReference>
<protein>
    <recommendedName>
        <fullName evidence="3">Mobilization protein</fullName>
    </recommendedName>
</protein>
<gene>
    <name evidence="1" type="ORF">HMPREF0653_02404</name>
</gene>
<organism evidence="1 2">
    <name type="scientific">Prevotella disiens JCM 6334 = ATCC 29426</name>
    <dbReference type="NCBI Taxonomy" id="1235811"/>
    <lineage>
        <taxon>Bacteria</taxon>
        <taxon>Pseudomonadati</taxon>
        <taxon>Bacteroidota</taxon>
        <taxon>Bacteroidia</taxon>
        <taxon>Bacteroidales</taxon>
        <taxon>Prevotellaceae</taxon>
        <taxon>Prevotella</taxon>
    </lineage>
</organism>
<keyword evidence="2" id="KW-1185">Reference proteome</keyword>
<reference evidence="1 2" key="1">
    <citation type="submission" date="2013-06" db="EMBL/GenBank/DDBJ databases">
        <authorList>
            <person name="Weinstock G."/>
            <person name="Sodergren E."/>
            <person name="Lobos E.A."/>
            <person name="Fulton L."/>
            <person name="Fulton R."/>
            <person name="Courtney L."/>
            <person name="Fronick C."/>
            <person name="O'Laughlin M."/>
            <person name="Godfrey J."/>
            <person name="Wilson R.M."/>
            <person name="Miner T."/>
            <person name="Farmer C."/>
            <person name="Delehaunty K."/>
            <person name="Cordes M."/>
            <person name="Minx P."/>
            <person name="Tomlinson C."/>
            <person name="Chen J."/>
            <person name="Wollam A."/>
            <person name="Pepin K.H."/>
            <person name="Bhonagiri V."/>
            <person name="Zhang X."/>
            <person name="Warren W."/>
            <person name="Mitreva M."/>
            <person name="Mardis E.R."/>
            <person name="Wilson R.K."/>
        </authorList>
    </citation>
    <scope>NUCLEOTIDE SEQUENCE [LARGE SCALE GENOMIC DNA]</scope>
    <source>
        <strain evidence="1 2">ATCC 29426</strain>
    </source>
</reference>
<dbReference type="InterPro" id="IPR045788">
    <property type="entry name" value="MobC_2"/>
</dbReference>
<evidence type="ECO:0000313" key="2">
    <source>
        <dbReference type="Proteomes" id="UP000016660"/>
    </source>
</evidence>
<dbReference type="EMBL" id="AWUY01000252">
    <property type="protein sequence ID" value="ERJ72359.1"/>
    <property type="molecule type" value="Genomic_DNA"/>
</dbReference>
<evidence type="ECO:0008006" key="3">
    <source>
        <dbReference type="Google" id="ProtNLM"/>
    </source>
</evidence>
<name>A0ABN0NPF9_9BACT</name>
<dbReference type="Pfam" id="PF19514">
    <property type="entry name" value="MobC_2"/>
    <property type="match status" value="1"/>
</dbReference>
<accession>A0ABN0NPF9</accession>
<comment type="caution">
    <text evidence="1">The sequence shown here is derived from an EMBL/GenBank/DDBJ whole genome shotgun (WGS) entry which is preliminary data.</text>
</comment>
<evidence type="ECO:0000313" key="1">
    <source>
        <dbReference type="EMBL" id="ERJ72359.1"/>
    </source>
</evidence>
<sequence>MNYRKLTELIAEVHQVGVNYNQVVKLLHCNTADKSVQALLKELIRLTKELIALQEKTVSLTIDYRER</sequence>